<dbReference type="InterPro" id="IPR002182">
    <property type="entry name" value="NB-ARC"/>
</dbReference>
<dbReference type="InterPro" id="IPR036388">
    <property type="entry name" value="WH-like_DNA-bd_sf"/>
</dbReference>
<dbReference type="InterPro" id="IPR044974">
    <property type="entry name" value="Disease_R_plants"/>
</dbReference>
<reference evidence="12" key="2">
    <citation type="submission" date="2021-12" db="EMBL/GenBank/DDBJ databases">
        <title>Resequencing data analysis of finger millet.</title>
        <authorList>
            <person name="Hatakeyama M."/>
            <person name="Aluri S."/>
            <person name="Balachadran M.T."/>
            <person name="Sivarajan S.R."/>
            <person name="Poveda L."/>
            <person name="Shimizu-Inatsugi R."/>
            <person name="Schlapbach R."/>
            <person name="Sreeman S.M."/>
            <person name="Shimizu K.K."/>
        </authorList>
    </citation>
    <scope>NUCLEOTIDE SEQUENCE</scope>
</reference>
<keyword evidence="13" id="KW-1185">Reference proteome</keyword>
<organism evidence="12 13">
    <name type="scientific">Eleusine coracana subsp. coracana</name>
    <dbReference type="NCBI Taxonomy" id="191504"/>
    <lineage>
        <taxon>Eukaryota</taxon>
        <taxon>Viridiplantae</taxon>
        <taxon>Streptophyta</taxon>
        <taxon>Embryophyta</taxon>
        <taxon>Tracheophyta</taxon>
        <taxon>Spermatophyta</taxon>
        <taxon>Magnoliopsida</taxon>
        <taxon>Liliopsida</taxon>
        <taxon>Poales</taxon>
        <taxon>Poaceae</taxon>
        <taxon>PACMAD clade</taxon>
        <taxon>Chloridoideae</taxon>
        <taxon>Cynodonteae</taxon>
        <taxon>Eleusininae</taxon>
        <taxon>Eleusine</taxon>
    </lineage>
</organism>
<keyword evidence="3" id="KW-0677">Repeat</keyword>
<evidence type="ECO:0000256" key="7">
    <source>
        <dbReference type="SAM" id="MobiDB-lite"/>
    </source>
</evidence>
<dbReference type="SUPFAM" id="SSF52540">
    <property type="entry name" value="P-loop containing nucleoside triphosphate hydrolases"/>
    <property type="match status" value="1"/>
</dbReference>
<evidence type="ECO:0000259" key="8">
    <source>
        <dbReference type="Pfam" id="PF00931"/>
    </source>
</evidence>
<dbReference type="Pfam" id="PF23559">
    <property type="entry name" value="WHD_DRP"/>
    <property type="match status" value="1"/>
</dbReference>
<dbReference type="GO" id="GO:0009626">
    <property type="term" value="P:plant-type hypersensitive response"/>
    <property type="evidence" value="ECO:0007669"/>
    <property type="project" value="UniProtKB-ARBA"/>
</dbReference>
<keyword evidence="2" id="KW-0433">Leucine-rich repeat</keyword>
<dbReference type="Gene3D" id="1.10.8.430">
    <property type="entry name" value="Helical domain of apoptotic protease-activating factors"/>
    <property type="match status" value="1"/>
</dbReference>
<evidence type="ECO:0000256" key="1">
    <source>
        <dbReference type="ARBA" id="ARBA00008894"/>
    </source>
</evidence>
<feature type="domain" description="Disease resistance R13L4/SHOC-2-like LRR" evidence="11">
    <location>
        <begin position="562"/>
        <end position="906"/>
    </location>
</feature>
<dbReference type="InterPro" id="IPR041118">
    <property type="entry name" value="Rx_N"/>
</dbReference>
<dbReference type="PANTHER" id="PTHR23155">
    <property type="entry name" value="DISEASE RESISTANCE PROTEIN RP"/>
    <property type="match status" value="1"/>
</dbReference>
<protein>
    <submittedName>
        <fullName evidence="12">Uncharacterized protein</fullName>
    </submittedName>
</protein>
<dbReference type="InterPro" id="IPR058922">
    <property type="entry name" value="WHD_DRP"/>
</dbReference>
<reference evidence="12" key="1">
    <citation type="journal article" date="2018" name="DNA Res.">
        <title>Multiple hybrid de novo genome assembly of finger millet, an orphan allotetraploid crop.</title>
        <authorList>
            <person name="Hatakeyama M."/>
            <person name="Aluri S."/>
            <person name="Balachadran M.T."/>
            <person name="Sivarajan S.R."/>
            <person name="Patrignani A."/>
            <person name="Gruter S."/>
            <person name="Poveda L."/>
            <person name="Shimizu-Inatsugi R."/>
            <person name="Baeten J."/>
            <person name="Francoijs K.J."/>
            <person name="Nataraja K.N."/>
            <person name="Reddy Y.A.N."/>
            <person name="Phadnis S."/>
            <person name="Ravikumar R.L."/>
            <person name="Schlapbach R."/>
            <person name="Sreeman S.M."/>
            <person name="Shimizu K.K."/>
        </authorList>
    </citation>
    <scope>NUCLEOTIDE SEQUENCE</scope>
</reference>
<dbReference type="Pfam" id="PF23598">
    <property type="entry name" value="LRR_14"/>
    <property type="match status" value="1"/>
</dbReference>
<dbReference type="InterPro" id="IPR055414">
    <property type="entry name" value="LRR_R13L4/SHOC2-like"/>
</dbReference>
<dbReference type="Pfam" id="PF18052">
    <property type="entry name" value="Rx_N"/>
    <property type="match status" value="1"/>
</dbReference>
<evidence type="ECO:0000256" key="2">
    <source>
        <dbReference type="ARBA" id="ARBA00022614"/>
    </source>
</evidence>
<name>A0AAV5FP46_ELECO</name>
<dbReference type="Proteomes" id="UP001054889">
    <property type="component" value="Unassembled WGS sequence"/>
</dbReference>
<evidence type="ECO:0000259" key="9">
    <source>
        <dbReference type="Pfam" id="PF18052"/>
    </source>
</evidence>
<dbReference type="Gene3D" id="1.10.10.10">
    <property type="entry name" value="Winged helix-like DNA-binding domain superfamily/Winged helix DNA-binding domain"/>
    <property type="match status" value="1"/>
</dbReference>
<proteinExistence type="inferred from homology"/>
<dbReference type="GO" id="GO:0043531">
    <property type="term" value="F:ADP binding"/>
    <property type="evidence" value="ECO:0007669"/>
    <property type="project" value="InterPro"/>
</dbReference>
<keyword evidence="4" id="KW-0547">Nucleotide-binding</keyword>
<dbReference type="FunFam" id="3.40.50.300:FF:001091">
    <property type="entry name" value="Probable disease resistance protein At1g61300"/>
    <property type="match status" value="1"/>
</dbReference>
<evidence type="ECO:0000256" key="3">
    <source>
        <dbReference type="ARBA" id="ARBA00022737"/>
    </source>
</evidence>
<feature type="domain" description="Disease resistance protein winged helix" evidence="10">
    <location>
        <begin position="425"/>
        <end position="500"/>
    </location>
</feature>
<feature type="region of interest" description="Disordered" evidence="7">
    <location>
        <begin position="971"/>
        <end position="1001"/>
    </location>
</feature>
<dbReference type="Gene3D" id="3.40.50.300">
    <property type="entry name" value="P-loop containing nucleotide triphosphate hydrolases"/>
    <property type="match status" value="1"/>
</dbReference>
<feature type="domain" description="NB-ARC" evidence="8">
    <location>
        <begin position="175"/>
        <end position="344"/>
    </location>
</feature>
<dbReference type="Gene3D" id="3.80.10.10">
    <property type="entry name" value="Ribonuclease Inhibitor"/>
    <property type="match status" value="1"/>
</dbReference>
<comment type="caution">
    <text evidence="12">The sequence shown here is derived from an EMBL/GenBank/DDBJ whole genome shotgun (WGS) entry which is preliminary data.</text>
</comment>
<evidence type="ECO:0000313" key="13">
    <source>
        <dbReference type="Proteomes" id="UP001054889"/>
    </source>
</evidence>
<evidence type="ECO:0000259" key="10">
    <source>
        <dbReference type="Pfam" id="PF23559"/>
    </source>
</evidence>
<evidence type="ECO:0000313" key="12">
    <source>
        <dbReference type="EMBL" id="GJN36402.1"/>
    </source>
</evidence>
<sequence length="1080" mass="123867">MELAMGAMGPLFPKLLQLLQNEYVRQRGLKREVESLSREMEMVHATLVEVSRVPPDKLSEPDKLWVRHIRELSYDMEDAIDAFIVRVARGEADPDANIMKRIVRKATSSIKKIKQRHHISDKINDIKNLSKELSELHVRYKFSDGNNVPPTVNTGIDPRVIKLYKNEGDLVGIEEARDQVIQMLMHHPPPEDESLMVVSIIGSGGLGKTTLAKLVHDQLKAQPFECSAFVSVGRHPNLANTLREMLDKLLEENCTNHMANWSVERCCQKLRDFLQGKSYNIVVDDVWEKETWEITNCALPDSKCGSKVIMTTRNSQVSTKACNVYKLRPLPPEKSKELFYKRTTSSSSSNGDDKLVDRIIDKCNGVPLAIIAMASLLVDRPLEDWQTVYDSLIFGGEEDRTRTILLYSYYDLPSYLKPCLLYLSMYPEDSFIDKRTLIWRWIAEGFVHHLEKKRDSSLLFEIGLRYFDELLNRSMIQPGEKLRAGIIDGCRVHDIVLDLIRDLSAEENFITVVLDKKQLVQSSSSSSSSSEVGGRDRKVRRLSIQQDDSESIQDNMGMTEVVRSLDTLVSTELFPALSSFQACSVLAFRSVGRDDLKHVCKLLHLRYLEIYGIEYKLELPREIGILKSLQTLILPGLSLVGELPATFFELTKLMCLHSRNAVKVPAGRLVNLVCLVELKLFVLGQDAIDIVVALGKLTRLRVLEITFSWYPTREEETVEALCQALMRSLNSLQEMRELKLHEHGMSDTWASWEPPRHLWSLCMDRGFLLADHGRFWRLRYLAMFLEDADMENLALLPELIYLELYGYGLLHQRQGYIIGSDDGFKNLRVLKARIKFIFLQGAMPRLESLCFFVNPQRDLHFNLANLVSLKEVIVEVESHLYFRGDVEQTESVLKREAEDHPRRPTLKITRSRGDLLQDDDMKPDKVVYQLLNVRDCISTSYTVEKLRVYRWLEDTKWHPLSDACKVVEEESKLPPSQLEPCPREPPPSPHLRAPRSTLPPLEDARGLTITKVEEEGQHLLLPHAVTSCHCPTEGGRKGWRRTARAEAELARRRNRGRRQHSRGARAELADVARVDWHRRR</sequence>
<keyword evidence="5" id="KW-0611">Plant defense</keyword>
<keyword evidence="6" id="KW-0175">Coiled coil</keyword>
<dbReference type="PANTHER" id="PTHR23155:SF1181">
    <property type="entry name" value="OS08G0170200 PROTEIN"/>
    <property type="match status" value="1"/>
</dbReference>
<gene>
    <name evidence="12" type="primary">gb25258</name>
    <name evidence="12" type="ORF">PR202_gb25258</name>
</gene>
<evidence type="ECO:0000259" key="11">
    <source>
        <dbReference type="Pfam" id="PF23598"/>
    </source>
</evidence>
<dbReference type="GO" id="GO:0042742">
    <property type="term" value="P:defense response to bacterium"/>
    <property type="evidence" value="ECO:0007669"/>
    <property type="project" value="UniProtKB-ARBA"/>
</dbReference>
<dbReference type="AlphaFoldDB" id="A0AAV5FP46"/>
<dbReference type="InterPro" id="IPR038005">
    <property type="entry name" value="RX-like_CC"/>
</dbReference>
<dbReference type="SUPFAM" id="SSF52058">
    <property type="entry name" value="L domain-like"/>
    <property type="match status" value="1"/>
</dbReference>
<dbReference type="FunFam" id="1.10.10.10:FF:000322">
    <property type="entry name" value="Probable disease resistance protein At1g63360"/>
    <property type="match status" value="1"/>
</dbReference>
<dbReference type="Pfam" id="PF00931">
    <property type="entry name" value="NB-ARC"/>
    <property type="match status" value="1"/>
</dbReference>
<evidence type="ECO:0000256" key="6">
    <source>
        <dbReference type="ARBA" id="ARBA00023054"/>
    </source>
</evidence>
<dbReference type="GO" id="GO:0002758">
    <property type="term" value="P:innate immune response-activating signaling pathway"/>
    <property type="evidence" value="ECO:0007669"/>
    <property type="project" value="UniProtKB-ARBA"/>
</dbReference>
<comment type="similarity">
    <text evidence="1">Belongs to the disease resistance NB-LRR family.</text>
</comment>
<dbReference type="InterPro" id="IPR042197">
    <property type="entry name" value="Apaf_helical"/>
</dbReference>
<evidence type="ECO:0000256" key="5">
    <source>
        <dbReference type="ARBA" id="ARBA00022821"/>
    </source>
</evidence>
<dbReference type="InterPro" id="IPR032675">
    <property type="entry name" value="LRR_dom_sf"/>
</dbReference>
<feature type="domain" description="Disease resistance N-terminal" evidence="9">
    <location>
        <begin position="7"/>
        <end position="101"/>
    </location>
</feature>
<dbReference type="EMBL" id="BQKI01000088">
    <property type="protein sequence ID" value="GJN36402.1"/>
    <property type="molecule type" value="Genomic_DNA"/>
</dbReference>
<accession>A0AAV5FP46</accession>
<dbReference type="InterPro" id="IPR027417">
    <property type="entry name" value="P-loop_NTPase"/>
</dbReference>
<dbReference type="CDD" id="cd14798">
    <property type="entry name" value="RX-CC_like"/>
    <property type="match status" value="1"/>
</dbReference>
<dbReference type="Gene3D" id="1.20.5.4130">
    <property type="match status" value="1"/>
</dbReference>
<dbReference type="PRINTS" id="PR00364">
    <property type="entry name" value="DISEASERSIST"/>
</dbReference>
<evidence type="ECO:0000256" key="4">
    <source>
        <dbReference type="ARBA" id="ARBA00022741"/>
    </source>
</evidence>